<dbReference type="SUPFAM" id="SSF51713">
    <property type="entry name" value="tRNA-guanine transglycosylase"/>
    <property type="match status" value="1"/>
</dbReference>
<comment type="function">
    <text evidence="4">Catalyzes the base-exchange of a guanine (G) residue with the queuine precursor 7-aminomethyl-7-deazaguanine (PreQ1) at position 34 (anticodon wobble position) in tRNAs with GU(N) anticodons (tRNA-Asp, -Asn, -His and -Tyr). Catalysis occurs through a double-displacement mechanism. The nucleophile active site attacks the C1' of nucleotide 34 to detach the guanine base from the RNA, forming a covalent enzyme-RNA intermediate. The proton acceptor active site deprotonates the incoming PreQ1, allowing a nucleophilic attack on the C1' of the ribose to form the product. After dissociation, two additional enzymatic reactions on the tRNA convert PreQ1 to queuine (Q), resulting in the hypermodified nucleoside queuosine (7-(((4,5-cis-dihydroxy-2-cyclopenten-1-yl)amino)methyl)-7-deazaguanosine).</text>
</comment>
<dbReference type="GO" id="GO:0016645">
    <property type="term" value="F:oxidoreductase activity, acting on the CH-NH group of donors"/>
    <property type="evidence" value="ECO:0007669"/>
    <property type="project" value="InterPro"/>
</dbReference>
<comment type="pathway">
    <text evidence="4">tRNA modification; tRNA-queuosine biosynthesis.</text>
</comment>
<keyword evidence="9" id="KW-1185">Reference proteome</keyword>
<dbReference type="GO" id="GO:0008479">
    <property type="term" value="F:tRNA-guanosine(34) queuine transglycosylase activity"/>
    <property type="evidence" value="ECO:0007669"/>
    <property type="project" value="UniProtKB-UniRule"/>
</dbReference>
<accession>A0A1D8AYS3</accession>
<feature type="domain" description="tRNA-guanine(15) transglycosylase-like" evidence="6">
    <location>
        <begin position="16"/>
        <end position="363"/>
    </location>
</feature>
<dbReference type="Gene3D" id="3.40.50.150">
    <property type="entry name" value="Vaccinia Virus protein VP39"/>
    <property type="match status" value="1"/>
</dbReference>
<dbReference type="Pfam" id="PF05430">
    <property type="entry name" value="Methyltransf_30"/>
    <property type="match status" value="1"/>
</dbReference>
<name>A0A1D8AYS3_9BACT</name>
<feature type="active site" description="Nucleophile" evidence="4">
    <location>
        <position position="267"/>
    </location>
</feature>
<evidence type="ECO:0000256" key="2">
    <source>
        <dbReference type="ARBA" id="ARBA00022679"/>
    </source>
</evidence>
<dbReference type="NCBIfam" id="TIGR00449">
    <property type="entry name" value="tgt_general"/>
    <property type="match status" value="1"/>
</dbReference>
<dbReference type="KEGG" id="obg:Verru16b_03108"/>
<feature type="binding site" evidence="4">
    <location>
        <position position="305"/>
    </location>
    <ligand>
        <name>Zn(2+)</name>
        <dbReference type="ChEBI" id="CHEBI:29105"/>
    </ligand>
</feature>
<feature type="binding site" evidence="4">
    <location>
        <position position="307"/>
    </location>
    <ligand>
        <name>Zn(2+)</name>
        <dbReference type="ChEBI" id="CHEBI:29105"/>
    </ligand>
</feature>
<dbReference type="InterPro" id="IPR029063">
    <property type="entry name" value="SAM-dependent_MTases_sf"/>
</dbReference>
<dbReference type="STRING" id="1838286.Verru16b_03108"/>
<comment type="similarity">
    <text evidence="4">Belongs to the queuine tRNA-ribosyltransferase family.</text>
</comment>
<dbReference type="GO" id="GO:0005829">
    <property type="term" value="C:cytosol"/>
    <property type="evidence" value="ECO:0007669"/>
    <property type="project" value="TreeGrafter"/>
</dbReference>
<feature type="binding site" evidence="4">
    <location>
        <position position="190"/>
    </location>
    <ligand>
        <name>substrate</name>
    </ligand>
</feature>
<comment type="cofactor">
    <cofactor evidence="4">
        <name>Zn(2+)</name>
        <dbReference type="ChEBI" id="CHEBI:29105"/>
    </cofactor>
    <text evidence="4">Binds 1 zinc ion per subunit.</text>
</comment>
<keyword evidence="2 4" id="KW-0808">Transferase</keyword>
<keyword evidence="4" id="KW-0862">Zinc</keyword>
<feature type="binding site" evidence="4">
    <location>
        <position position="148"/>
    </location>
    <ligand>
        <name>substrate</name>
    </ligand>
</feature>
<feature type="domain" description="MnmC-like methyltransferase" evidence="7">
    <location>
        <begin position="532"/>
        <end position="622"/>
    </location>
</feature>
<dbReference type="InterPro" id="IPR002616">
    <property type="entry name" value="tRNA_ribo_trans-like"/>
</dbReference>
<comment type="subunit">
    <text evidence="4">Homodimer. Within each dimer, one monomer is responsible for RNA recognition and catalysis, while the other monomer binds to the replacement base PreQ1.</text>
</comment>
<dbReference type="InterPro" id="IPR036511">
    <property type="entry name" value="TGT-like_sf"/>
</dbReference>
<organism evidence="8 9">
    <name type="scientific">Lacunisphaera limnophila</name>
    <dbReference type="NCBI Taxonomy" id="1838286"/>
    <lineage>
        <taxon>Bacteria</taxon>
        <taxon>Pseudomonadati</taxon>
        <taxon>Verrucomicrobiota</taxon>
        <taxon>Opitutia</taxon>
        <taxon>Opitutales</taxon>
        <taxon>Opitutaceae</taxon>
        <taxon>Lacunisphaera</taxon>
    </lineage>
</organism>
<dbReference type="EC" id="2.4.2.29" evidence="4"/>
<protein>
    <recommendedName>
        <fullName evidence="4">Queuine tRNA-ribosyltransferase</fullName>
        <ecNumber evidence="4">2.4.2.29</ecNumber>
    </recommendedName>
    <alternativeName>
        <fullName evidence="4">Guanine insertion enzyme</fullName>
    </alternativeName>
    <alternativeName>
        <fullName evidence="4">tRNA-guanine transglycosylase</fullName>
    </alternativeName>
</protein>
<dbReference type="NCBIfam" id="TIGR00430">
    <property type="entry name" value="Q_tRNA_tgt"/>
    <property type="match status" value="1"/>
</dbReference>
<dbReference type="Proteomes" id="UP000095228">
    <property type="component" value="Chromosome"/>
</dbReference>
<sequence>MSRLAFTLEKESPGSKARAAHFTTAHGEVRTPVFMPVGTQATVKNMTVDGLKAVDAQVLLANTYHLLLRPGPEVFRKFGGIHRFMDWDRPVLTDSGGFQIFSLPESRVMTEAGAQFRSYVDGAVHFLSPESSIAMQRAIGSDIMMVLDQCIPSTASHAETETAMHLTHRWAVRSLEARGDSPQALFGIVQGACHRDLRQQSAEFLRALPFDGLAIGGLAVGETHEQRYEFCGLATDHLPKNLPRYLMGVGTPIDILESVHRGVDMFDCIIPTQLAQRGTAFTSHGRIHCRRGIYKFAETPLDAACPCPTCTRYSRAYLHHLTKSDEVLGWHLLSIHNLSFYTRLMAEIRASILAGDFLAYYERQRVALVREDEANPSVPTSKPRAKANPHRGDYEIQTSPQGFSSIRQRSSGEVMHSVSAPEDEANRLYIEQSRLAHRLRRRSPEDTAPLVVWDVGLGAASNAMAAIHRLEAELAAAGPDALRPLHLISFERDLDPLLLAARHASHFPHLRHGAPHGLLHKSRWGHASGLIDWRLLRGDFLEHLEGAPPPDLIYYDPFSAKTDTGLWVPEVFARIHRHVAARPAELYTYAAGTGVRAALLSAGFFVAEGVGTGPKATTTVAFTHRDTRADDPAAPKLLGADWIARWRRSDAKFPAGLTEAQQAAFAAKIESHPQFAGMMK</sequence>
<feature type="binding site" evidence="4">
    <location>
        <position position="336"/>
    </location>
    <ligand>
        <name>Zn(2+)</name>
        <dbReference type="ChEBI" id="CHEBI:29105"/>
    </ligand>
</feature>
<proteinExistence type="inferred from homology"/>
<feature type="binding site" evidence="4">
    <location>
        <begin position="94"/>
        <end position="98"/>
    </location>
    <ligand>
        <name>substrate</name>
    </ligand>
</feature>
<keyword evidence="4" id="KW-0479">Metal-binding</keyword>
<dbReference type="InterPro" id="IPR050076">
    <property type="entry name" value="ArchSynthase1/Queuine_TRR"/>
</dbReference>
<keyword evidence="3 4" id="KW-0819">tRNA processing</keyword>
<evidence type="ECO:0000256" key="4">
    <source>
        <dbReference type="HAMAP-Rule" id="MF_00168"/>
    </source>
</evidence>
<feature type="region of interest" description="Disordered" evidence="5">
    <location>
        <begin position="372"/>
        <end position="398"/>
    </location>
</feature>
<dbReference type="UniPathway" id="UPA00392"/>
<evidence type="ECO:0000256" key="5">
    <source>
        <dbReference type="SAM" id="MobiDB-lite"/>
    </source>
</evidence>
<dbReference type="InterPro" id="IPR008471">
    <property type="entry name" value="MnmC-like_methylTransf"/>
</dbReference>
<feature type="binding site" evidence="4">
    <location>
        <position position="217"/>
    </location>
    <ligand>
        <name>substrate</name>
    </ligand>
</feature>
<keyword evidence="1 4" id="KW-0328">Glycosyltransferase</keyword>
<feature type="region of interest" description="RNA binding" evidence="4">
    <location>
        <begin position="248"/>
        <end position="254"/>
    </location>
</feature>
<feature type="binding site" evidence="4">
    <location>
        <position position="310"/>
    </location>
    <ligand>
        <name>Zn(2+)</name>
        <dbReference type="ChEBI" id="CHEBI:29105"/>
    </ligand>
</feature>
<keyword evidence="4" id="KW-0671">Queuosine biosynthesis</keyword>
<dbReference type="InterPro" id="IPR004803">
    <property type="entry name" value="TGT"/>
</dbReference>
<dbReference type="GO" id="GO:0046872">
    <property type="term" value="F:metal ion binding"/>
    <property type="evidence" value="ECO:0007669"/>
    <property type="project" value="UniProtKB-KW"/>
</dbReference>
<dbReference type="GO" id="GO:0008616">
    <property type="term" value="P:tRNA queuosine(34) biosynthetic process"/>
    <property type="evidence" value="ECO:0007669"/>
    <property type="project" value="UniProtKB-UniRule"/>
</dbReference>
<dbReference type="Pfam" id="PF01702">
    <property type="entry name" value="TGT"/>
    <property type="match status" value="1"/>
</dbReference>
<evidence type="ECO:0000256" key="1">
    <source>
        <dbReference type="ARBA" id="ARBA00022676"/>
    </source>
</evidence>
<dbReference type="HAMAP" id="MF_00168">
    <property type="entry name" value="Q_tRNA_Tgt"/>
    <property type="match status" value="1"/>
</dbReference>
<comment type="catalytic activity">
    <reaction evidence="4">
        <text>7-aminomethyl-7-carbaguanine + guanosine(34) in tRNA = 7-aminomethyl-7-carbaguanosine(34) in tRNA + guanine</text>
        <dbReference type="Rhea" id="RHEA:24104"/>
        <dbReference type="Rhea" id="RHEA-COMP:10341"/>
        <dbReference type="Rhea" id="RHEA-COMP:10342"/>
        <dbReference type="ChEBI" id="CHEBI:16235"/>
        <dbReference type="ChEBI" id="CHEBI:58703"/>
        <dbReference type="ChEBI" id="CHEBI:74269"/>
        <dbReference type="ChEBI" id="CHEBI:82833"/>
        <dbReference type="EC" id="2.4.2.29"/>
    </reaction>
</comment>
<reference evidence="8 9" key="1">
    <citation type="submission" date="2016-06" db="EMBL/GenBank/DDBJ databases">
        <title>Three novel species with peptidoglycan cell walls form the new genus Lacunisphaera gen. nov. in the family Opitutaceae of the verrucomicrobial subdivision 4.</title>
        <authorList>
            <person name="Rast P."/>
            <person name="Gloeckner I."/>
            <person name="Jogler M."/>
            <person name="Boedeker C."/>
            <person name="Jeske O."/>
            <person name="Wiegand S."/>
            <person name="Reinhardt R."/>
            <person name="Schumann P."/>
            <person name="Rohde M."/>
            <person name="Spring S."/>
            <person name="Gloeckner F.O."/>
            <person name="Jogler C."/>
        </authorList>
    </citation>
    <scope>NUCLEOTIDE SEQUENCE [LARGE SCALE GENOMIC DNA]</scope>
    <source>
        <strain evidence="8 9">IG16b</strain>
    </source>
</reference>
<evidence type="ECO:0000313" key="8">
    <source>
        <dbReference type="EMBL" id="AOS46014.1"/>
    </source>
</evidence>
<dbReference type="PANTHER" id="PTHR46499">
    <property type="entry name" value="QUEUINE TRNA-RIBOSYLTRANSFERASE"/>
    <property type="match status" value="1"/>
</dbReference>
<feature type="active site" description="Proton acceptor" evidence="4">
    <location>
        <position position="94"/>
    </location>
</feature>
<dbReference type="RefSeq" id="WP_069963108.1">
    <property type="nucleotide sequence ID" value="NZ_CP016094.1"/>
</dbReference>
<dbReference type="OrthoDB" id="9805417at2"/>
<gene>
    <name evidence="8" type="primary">tgt_2</name>
    <name evidence="4" type="synonym">tgt</name>
    <name evidence="8" type="ORF">Verru16b_03108</name>
</gene>
<evidence type="ECO:0000259" key="7">
    <source>
        <dbReference type="Pfam" id="PF05430"/>
    </source>
</evidence>
<dbReference type="Gene3D" id="3.20.20.105">
    <property type="entry name" value="Queuine tRNA-ribosyltransferase-like"/>
    <property type="match status" value="1"/>
</dbReference>
<evidence type="ECO:0000313" key="9">
    <source>
        <dbReference type="Proteomes" id="UP000095228"/>
    </source>
</evidence>
<dbReference type="AlphaFoldDB" id="A0A1D8AYS3"/>
<dbReference type="PANTHER" id="PTHR46499:SF1">
    <property type="entry name" value="QUEUINE TRNA-RIBOSYLTRANSFERASE"/>
    <property type="match status" value="1"/>
</dbReference>
<evidence type="ECO:0000256" key="3">
    <source>
        <dbReference type="ARBA" id="ARBA00022694"/>
    </source>
</evidence>
<dbReference type="EMBL" id="CP016094">
    <property type="protein sequence ID" value="AOS46014.1"/>
    <property type="molecule type" value="Genomic_DNA"/>
</dbReference>
<comment type="caution">
    <text evidence="4">Lacks conserved residue(s) required for the propagation of feature annotation.</text>
</comment>
<evidence type="ECO:0000259" key="6">
    <source>
        <dbReference type="Pfam" id="PF01702"/>
    </source>
</evidence>
<dbReference type="PATRIC" id="fig|1838286.3.peg.3130"/>